<evidence type="ECO:0000259" key="1">
    <source>
        <dbReference type="SMART" id="SM00256"/>
    </source>
</evidence>
<name>A0A6A6Q8M5_9PEZI</name>
<sequence length="245" mass="28168">MAADTSVLKVLLTVELAEHILSYLPFQDLVQAELVCRAWRDIIQWSSHTRQGLFLEPTTHHLSVAYRSESKLRKPWQYRSLNIMRYIETYTIAVLHPYLEFDSIRERRGLTAFTFNWEKALSLRPEGRWRNMFITQPPCRNVKVEYQVGVPNALFTGRTRISESKGVQLGLMVDTIRELLAHPGDHGDLQPMPTATPADGREYPQGAWFERLDCYIDGFISETAAFTLASKAAESARKPRPMNLE</sequence>
<organism evidence="2 3">
    <name type="scientific">Neohortaea acidophila</name>
    <dbReference type="NCBI Taxonomy" id="245834"/>
    <lineage>
        <taxon>Eukaryota</taxon>
        <taxon>Fungi</taxon>
        <taxon>Dikarya</taxon>
        <taxon>Ascomycota</taxon>
        <taxon>Pezizomycotina</taxon>
        <taxon>Dothideomycetes</taxon>
        <taxon>Dothideomycetidae</taxon>
        <taxon>Mycosphaerellales</taxon>
        <taxon>Teratosphaeriaceae</taxon>
        <taxon>Neohortaea</taxon>
    </lineage>
</organism>
<dbReference type="SMART" id="SM00256">
    <property type="entry name" value="FBOX"/>
    <property type="match status" value="1"/>
</dbReference>
<dbReference type="RefSeq" id="XP_033594562.1">
    <property type="nucleotide sequence ID" value="XM_033736470.1"/>
</dbReference>
<dbReference type="OrthoDB" id="3800738at2759"/>
<evidence type="ECO:0000313" key="2">
    <source>
        <dbReference type="EMBL" id="KAF2487993.1"/>
    </source>
</evidence>
<dbReference type="EMBL" id="MU001631">
    <property type="protein sequence ID" value="KAF2487993.1"/>
    <property type="molecule type" value="Genomic_DNA"/>
</dbReference>
<dbReference type="AlphaFoldDB" id="A0A6A6Q8M5"/>
<gene>
    <name evidence="2" type="ORF">BDY17DRAFT_320501</name>
</gene>
<dbReference type="GeneID" id="54477472"/>
<proteinExistence type="predicted"/>
<dbReference type="Gene3D" id="1.20.1280.50">
    <property type="match status" value="1"/>
</dbReference>
<evidence type="ECO:0000313" key="3">
    <source>
        <dbReference type="Proteomes" id="UP000799767"/>
    </source>
</evidence>
<accession>A0A6A6Q8M5</accession>
<dbReference type="Proteomes" id="UP000799767">
    <property type="component" value="Unassembled WGS sequence"/>
</dbReference>
<dbReference type="SUPFAM" id="SSF81383">
    <property type="entry name" value="F-box domain"/>
    <property type="match status" value="1"/>
</dbReference>
<dbReference type="CDD" id="cd09917">
    <property type="entry name" value="F-box_SF"/>
    <property type="match status" value="1"/>
</dbReference>
<protein>
    <recommendedName>
        <fullName evidence="1">F-box domain-containing protein</fullName>
    </recommendedName>
</protein>
<keyword evidence="3" id="KW-1185">Reference proteome</keyword>
<feature type="domain" description="F-box" evidence="1">
    <location>
        <begin position="12"/>
        <end position="51"/>
    </location>
</feature>
<reference evidence="2" key="1">
    <citation type="journal article" date="2020" name="Stud. Mycol.">
        <title>101 Dothideomycetes genomes: a test case for predicting lifestyles and emergence of pathogens.</title>
        <authorList>
            <person name="Haridas S."/>
            <person name="Albert R."/>
            <person name="Binder M."/>
            <person name="Bloem J."/>
            <person name="Labutti K."/>
            <person name="Salamov A."/>
            <person name="Andreopoulos B."/>
            <person name="Baker S."/>
            <person name="Barry K."/>
            <person name="Bills G."/>
            <person name="Bluhm B."/>
            <person name="Cannon C."/>
            <person name="Castanera R."/>
            <person name="Culley D."/>
            <person name="Daum C."/>
            <person name="Ezra D."/>
            <person name="Gonzalez J."/>
            <person name="Henrissat B."/>
            <person name="Kuo A."/>
            <person name="Liang C."/>
            <person name="Lipzen A."/>
            <person name="Lutzoni F."/>
            <person name="Magnuson J."/>
            <person name="Mondo S."/>
            <person name="Nolan M."/>
            <person name="Ohm R."/>
            <person name="Pangilinan J."/>
            <person name="Park H.-J."/>
            <person name="Ramirez L."/>
            <person name="Alfaro M."/>
            <person name="Sun H."/>
            <person name="Tritt A."/>
            <person name="Yoshinaga Y."/>
            <person name="Zwiers L.-H."/>
            <person name="Turgeon B."/>
            <person name="Goodwin S."/>
            <person name="Spatafora J."/>
            <person name="Crous P."/>
            <person name="Grigoriev I."/>
        </authorList>
    </citation>
    <scope>NUCLEOTIDE SEQUENCE</scope>
    <source>
        <strain evidence="2">CBS 113389</strain>
    </source>
</reference>
<dbReference type="InterPro" id="IPR001810">
    <property type="entry name" value="F-box_dom"/>
</dbReference>
<dbReference type="Pfam" id="PF12937">
    <property type="entry name" value="F-box-like"/>
    <property type="match status" value="1"/>
</dbReference>
<dbReference type="InterPro" id="IPR036047">
    <property type="entry name" value="F-box-like_dom_sf"/>
</dbReference>